<proteinExistence type="predicted"/>
<name>A0A0E9XAA7_ANGAN</name>
<reference evidence="1" key="1">
    <citation type="submission" date="2014-11" db="EMBL/GenBank/DDBJ databases">
        <authorList>
            <person name="Amaro Gonzalez C."/>
        </authorList>
    </citation>
    <scope>NUCLEOTIDE SEQUENCE</scope>
</reference>
<dbReference type="AlphaFoldDB" id="A0A0E9XAA7"/>
<accession>A0A0E9XAA7</accession>
<evidence type="ECO:0000313" key="1">
    <source>
        <dbReference type="EMBL" id="JAH98643.1"/>
    </source>
</evidence>
<protein>
    <submittedName>
        <fullName evidence="1">Uncharacterized protein</fullName>
    </submittedName>
</protein>
<reference evidence="1" key="2">
    <citation type="journal article" date="2015" name="Fish Shellfish Immunol.">
        <title>Early steps in the European eel (Anguilla anguilla)-Vibrio vulnificus interaction in the gills: Role of the RtxA13 toxin.</title>
        <authorList>
            <person name="Callol A."/>
            <person name="Pajuelo D."/>
            <person name="Ebbesson L."/>
            <person name="Teles M."/>
            <person name="MacKenzie S."/>
            <person name="Amaro C."/>
        </authorList>
    </citation>
    <scope>NUCLEOTIDE SEQUENCE</scope>
</reference>
<organism evidence="1">
    <name type="scientific">Anguilla anguilla</name>
    <name type="common">European freshwater eel</name>
    <name type="synonym">Muraena anguilla</name>
    <dbReference type="NCBI Taxonomy" id="7936"/>
    <lineage>
        <taxon>Eukaryota</taxon>
        <taxon>Metazoa</taxon>
        <taxon>Chordata</taxon>
        <taxon>Craniata</taxon>
        <taxon>Vertebrata</taxon>
        <taxon>Euteleostomi</taxon>
        <taxon>Actinopterygii</taxon>
        <taxon>Neopterygii</taxon>
        <taxon>Teleostei</taxon>
        <taxon>Anguilliformes</taxon>
        <taxon>Anguillidae</taxon>
        <taxon>Anguilla</taxon>
    </lineage>
</organism>
<sequence>MNVCLFTHSTLFCWVN</sequence>
<dbReference type="EMBL" id="GBXM01009934">
    <property type="protein sequence ID" value="JAH98643.1"/>
    <property type="molecule type" value="Transcribed_RNA"/>
</dbReference>